<comment type="similarity">
    <text evidence="1 5">Belongs to the peptidase S8 family.</text>
</comment>
<keyword evidence="3 5" id="KW-0378">Hydrolase</keyword>
<keyword evidence="2 5" id="KW-0645">Protease</keyword>
<evidence type="ECO:0000259" key="7">
    <source>
        <dbReference type="Pfam" id="PF00082"/>
    </source>
</evidence>
<evidence type="ECO:0000256" key="6">
    <source>
        <dbReference type="SAM" id="MobiDB-lite"/>
    </source>
</evidence>
<dbReference type="PANTHER" id="PTHR43806">
    <property type="entry name" value="PEPTIDASE S8"/>
    <property type="match status" value="1"/>
</dbReference>
<reference evidence="10" key="1">
    <citation type="submission" date="2016-10" db="EMBL/GenBank/DDBJ databases">
        <authorList>
            <person name="Varghese N."/>
            <person name="Submissions S."/>
        </authorList>
    </citation>
    <scope>NUCLEOTIDE SEQUENCE [LARGE SCALE GENOMIC DNA]</scope>
    <source>
        <strain evidence="10">DSM 24740</strain>
    </source>
</reference>
<sequence>MIGITSVNLTAQTTYPVGIFAKITDTQTKTSLAFHTYLDELKSKPEVISAQPAFPGAQSVALQETMFIKLQGSANYAVFGENLKASGHFEEVTIEYVPALTCDPSSQSCPDPSTTLEPSECSSPVNFNDPGTQCTRHIERMELPCAWTESNGSSDVVVGVVDVYFDNSHPDLTGKFLSISGDCREESATSSHGYATSGGVAAIRNNGMHVAGAGGETKLRGYCVGGGDCGLLPTTSLNTLAWEAYLDGVDVINISYSSNSWNREMIAEIVEGGTTVVVAARGDSHQEIADIDGVINVGQLTESGNYQRYDGGTPDENLDIAVPILNLHRLTSPLVDFSGYGSGNTSMAAPYVAGTIALMRAEAPCIPPAIIEKILKETSNNIPNADEPSDQYYAELNGAGALNAYQAVLAAKSFQSETLLVGPNETVIIENDVRSFKKVEVDPLGKLVIINSQIFMDEPDPSSHKTGFFTVKRGAKLIFKRSTVTAACRNGMWGGIRVWGNNDREQPDVWATVGEDEVLDYNVPVTTDDAGMVLFDIGTKITRAKRVVGTRSDAVPYAIQVDRRGGLVAGKGATFIDNGRVGEFLQYPRPSGGYAFANKSRFVLCNFKETSEETEKGIGFTIWDTDGITFDHCTFREFDHESIVAFDAKINITSGNVFFKSEEYTTGNRSRIISAVSTYPFSGGLNIGGVNNDPNIFNYAARRGAMIHSYGQNSFDATIVTECEFNSKYVGEGSISATGIYLEGPADYNISSNSFNSTANRIVGTITGRAFDTGVALNNTGVNELFSFSRISCNDMDDFYTGVRTSSNNSFVEILSNDFQEANRAIRISGTVNEKQGSEGRPAGNCFDSTVDTRISTTGTVSPFRYYIDETLTMPCEMPETSTVFEIKETPNNENNCNQNRPPLPNPGSKEGIKQARSNAFANLSANPTNEQYQDEYQEANEAYGHFFRGMIKSKLLEGEVNQAINYALEINAKEFPYELFGTYMQLGRYNDAEALLNATSLTDKKTLDFKAIQEINLEYLRDTNTYVLSPKNFELLDAISLEGTANSGYAKGLMLLTADRRYSVPELEEDVPKIASVVTEETEQVLVYPNPSNNTLFVELPNSLLEEGKEATIQIISVVGRVVHEEKLYNFYSRHSIGLNNIEAGTYFLRILPQGKPQCVKKITIIK</sequence>
<evidence type="ECO:0000256" key="2">
    <source>
        <dbReference type="ARBA" id="ARBA00022670"/>
    </source>
</evidence>
<evidence type="ECO:0000256" key="1">
    <source>
        <dbReference type="ARBA" id="ARBA00011073"/>
    </source>
</evidence>
<dbReference type="PANTHER" id="PTHR43806:SF11">
    <property type="entry name" value="CEREVISIN-RELATED"/>
    <property type="match status" value="1"/>
</dbReference>
<accession>A0A1H9G7X6</accession>
<gene>
    <name evidence="9" type="ORF">SAMN05444359_11076</name>
</gene>
<dbReference type="Proteomes" id="UP000199021">
    <property type="component" value="Unassembled WGS sequence"/>
</dbReference>
<evidence type="ECO:0000256" key="5">
    <source>
        <dbReference type="PROSITE-ProRule" id="PRU01240"/>
    </source>
</evidence>
<dbReference type="Pfam" id="PF00082">
    <property type="entry name" value="Peptidase_S8"/>
    <property type="match status" value="1"/>
</dbReference>
<organism evidence="9 10">
    <name type="scientific">Neolewinella agarilytica</name>
    <dbReference type="NCBI Taxonomy" id="478744"/>
    <lineage>
        <taxon>Bacteria</taxon>
        <taxon>Pseudomonadati</taxon>
        <taxon>Bacteroidota</taxon>
        <taxon>Saprospiria</taxon>
        <taxon>Saprospirales</taxon>
        <taxon>Lewinellaceae</taxon>
        <taxon>Neolewinella</taxon>
    </lineage>
</organism>
<evidence type="ECO:0000256" key="4">
    <source>
        <dbReference type="ARBA" id="ARBA00022825"/>
    </source>
</evidence>
<dbReference type="GO" id="GO:0006508">
    <property type="term" value="P:proteolysis"/>
    <property type="evidence" value="ECO:0007669"/>
    <property type="project" value="UniProtKB-KW"/>
</dbReference>
<evidence type="ECO:0000313" key="10">
    <source>
        <dbReference type="Proteomes" id="UP000199021"/>
    </source>
</evidence>
<evidence type="ECO:0000259" key="8">
    <source>
        <dbReference type="Pfam" id="PF18962"/>
    </source>
</evidence>
<feature type="domain" description="Peptidase S8/S53" evidence="7">
    <location>
        <begin position="154"/>
        <end position="381"/>
    </location>
</feature>
<dbReference type="Gene3D" id="3.40.50.200">
    <property type="entry name" value="Peptidase S8/S53 domain"/>
    <property type="match status" value="1"/>
</dbReference>
<dbReference type="InterPro" id="IPR050131">
    <property type="entry name" value="Peptidase_S8_subtilisin-like"/>
</dbReference>
<dbReference type="OrthoDB" id="1055762at2"/>
<dbReference type="InterPro" id="IPR015500">
    <property type="entry name" value="Peptidase_S8_subtilisin-rel"/>
</dbReference>
<dbReference type="Pfam" id="PF18962">
    <property type="entry name" value="Por_Secre_tail"/>
    <property type="match status" value="1"/>
</dbReference>
<evidence type="ECO:0000256" key="3">
    <source>
        <dbReference type="ARBA" id="ARBA00022801"/>
    </source>
</evidence>
<dbReference type="PRINTS" id="PR00723">
    <property type="entry name" value="SUBTILISIN"/>
</dbReference>
<dbReference type="STRING" id="478744.SAMN05444359_11076"/>
<name>A0A1H9G7X6_9BACT</name>
<keyword evidence="10" id="KW-1185">Reference proteome</keyword>
<feature type="active site" description="Charge relay system" evidence="5">
    <location>
        <position position="192"/>
    </location>
</feature>
<dbReference type="EMBL" id="FOFB01000010">
    <property type="protein sequence ID" value="SEQ46169.1"/>
    <property type="molecule type" value="Genomic_DNA"/>
</dbReference>
<feature type="domain" description="Secretion system C-terminal sorting" evidence="8">
    <location>
        <begin position="1088"/>
        <end position="1166"/>
    </location>
</feature>
<proteinExistence type="inferred from homology"/>
<dbReference type="PROSITE" id="PS51892">
    <property type="entry name" value="SUBTILASE"/>
    <property type="match status" value="1"/>
</dbReference>
<dbReference type="CDD" id="cd00306">
    <property type="entry name" value="Peptidases_S8_S53"/>
    <property type="match status" value="1"/>
</dbReference>
<dbReference type="InterPro" id="IPR036852">
    <property type="entry name" value="Peptidase_S8/S53_dom_sf"/>
</dbReference>
<feature type="region of interest" description="Disordered" evidence="6">
    <location>
        <begin position="890"/>
        <end position="913"/>
    </location>
</feature>
<dbReference type="SUPFAM" id="SSF52743">
    <property type="entry name" value="Subtilisin-like"/>
    <property type="match status" value="1"/>
</dbReference>
<dbReference type="InterPro" id="IPR000209">
    <property type="entry name" value="Peptidase_S8/S53_dom"/>
</dbReference>
<dbReference type="InterPro" id="IPR026444">
    <property type="entry name" value="Secre_tail"/>
</dbReference>
<dbReference type="InParanoid" id="A0A1H9G7X6"/>
<protein>
    <submittedName>
        <fullName evidence="9">Por secretion system C-terminal sorting domain-containing protein</fullName>
    </submittedName>
</protein>
<dbReference type="AlphaFoldDB" id="A0A1H9G7X6"/>
<dbReference type="GO" id="GO:0004252">
    <property type="term" value="F:serine-type endopeptidase activity"/>
    <property type="evidence" value="ECO:0007669"/>
    <property type="project" value="UniProtKB-UniRule"/>
</dbReference>
<feature type="active site" description="Charge relay system" evidence="5">
    <location>
        <position position="162"/>
    </location>
</feature>
<evidence type="ECO:0000313" key="9">
    <source>
        <dbReference type="EMBL" id="SEQ46169.1"/>
    </source>
</evidence>
<dbReference type="NCBIfam" id="TIGR04183">
    <property type="entry name" value="Por_Secre_tail"/>
    <property type="match status" value="1"/>
</dbReference>
<dbReference type="RefSeq" id="WP_090168080.1">
    <property type="nucleotide sequence ID" value="NZ_FOFB01000010.1"/>
</dbReference>
<feature type="active site" description="Charge relay system" evidence="5">
    <location>
        <position position="346"/>
    </location>
</feature>
<keyword evidence="4 5" id="KW-0720">Serine protease</keyword>